<dbReference type="RefSeq" id="WP_161039306.1">
    <property type="nucleotide sequence ID" value="NZ_WWCM01000007.1"/>
</dbReference>
<accession>A0ABW9VK02</accession>
<evidence type="ECO:0000256" key="1">
    <source>
        <dbReference type="SAM" id="SignalP"/>
    </source>
</evidence>
<protein>
    <recommendedName>
        <fullName evidence="4">Nuclear transport factor 2 family protein</fullName>
    </recommendedName>
</protein>
<dbReference type="Proteomes" id="UP000478090">
    <property type="component" value="Unassembled WGS sequence"/>
</dbReference>
<keyword evidence="3" id="KW-1185">Reference proteome</keyword>
<feature type="chain" id="PRO_5045342054" description="Nuclear transport factor 2 family protein" evidence="1">
    <location>
        <begin position="17"/>
        <end position="128"/>
    </location>
</feature>
<feature type="signal peptide" evidence="1">
    <location>
        <begin position="1"/>
        <end position="16"/>
    </location>
</feature>
<evidence type="ECO:0000313" key="3">
    <source>
        <dbReference type="Proteomes" id="UP000478090"/>
    </source>
</evidence>
<gene>
    <name evidence="2" type="ORF">GTP27_11385</name>
</gene>
<sequence>MFVVSLMLVASASAQASFARLPIPDDAKSVIHAVHVAAKARDYRALKALMVSEFTWSFGGDGDANQAIEAWKHDQQALYELSRVTRLRCSFITDVSTIQCPANAGIYYRAGFTKTADGWRMFYFVAGD</sequence>
<keyword evidence="1" id="KW-0732">Signal</keyword>
<comment type="caution">
    <text evidence="2">The sequence shown here is derived from an EMBL/GenBank/DDBJ whole genome shotgun (WGS) entry which is preliminary data.</text>
</comment>
<name>A0ABW9VK02_9BURK</name>
<reference evidence="2 3" key="1">
    <citation type="submission" date="2019-12" db="EMBL/GenBank/DDBJ databases">
        <title>Novel species isolated from a subtropical stream in China.</title>
        <authorList>
            <person name="Lu H."/>
        </authorList>
    </citation>
    <scope>NUCLEOTIDE SEQUENCE [LARGE SCALE GENOMIC DNA]</scope>
    <source>
        <strain evidence="2 3">CY13W</strain>
    </source>
</reference>
<organism evidence="2 3">
    <name type="scientific">Duganella qianjiadongensis</name>
    <dbReference type="NCBI Taxonomy" id="2692176"/>
    <lineage>
        <taxon>Bacteria</taxon>
        <taxon>Pseudomonadati</taxon>
        <taxon>Pseudomonadota</taxon>
        <taxon>Betaproteobacteria</taxon>
        <taxon>Burkholderiales</taxon>
        <taxon>Oxalobacteraceae</taxon>
        <taxon>Telluria group</taxon>
        <taxon>Duganella</taxon>
    </lineage>
</organism>
<evidence type="ECO:0008006" key="4">
    <source>
        <dbReference type="Google" id="ProtNLM"/>
    </source>
</evidence>
<dbReference type="EMBL" id="WWCM01000007">
    <property type="protein sequence ID" value="MYM39929.1"/>
    <property type="molecule type" value="Genomic_DNA"/>
</dbReference>
<proteinExistence type="predicted"/>
<evidence type="ECO:0000313" key="2">
    <source>
        <dbReference type="EMBL" id="MYM39929.1"/>
    </source>
</evidence>